<dbReference type="SUPFAM" id="SSF54919">
    <property type="entry name" value="Nucleoside diphosphate kinase, NDK"/>
    <property type="match status" value="1"/>
</dbReference>
<feature type="binding site" evidence="11 12">
    <location>
        <position position="114"/>
    </location>
    <ligand>
        <name>ATP</name>
        <dbReference type="ChEBI" id="CHEBI:30616"/>
    </ligand>
</feature>
<dbReference type="EMBL" id="CP003315">
    <property type="protein sequence ID" value="AFA41026.1"/>
    <property type="molecule type" value="Genomic_DNA"/>
</dbReference>
<keyword evidence="7 11" id="KW-0418">Kinase</keyword>
<evidence type="ECO:0000256" key="11">
    <source>
        <dbReference type="HAMAP-Rule" id="MF_00451"/>
    </source>
</evidence>
<reference evidence="16 17" key="1">
    <citation type="journal article" date="2012" name="MBio">
        <title>Insight into the transmission biology and species-specific functional capabilities of tsetse (Diptera: glossinidae) obligate symbiont wigglesworthia.</title>
        <authorList>
            <person name="Rio R.V."/>
            <person name="Symula R.E."/>
            <person name="Wang J."/>
            <person name="Lohs C."/>
            <person name="Wu Y.N."/>
            <person name="Snyder A.K."/>
            <person name="Bjornson R.D."/>
            <person name="Oshima K."/>
            <person name="Biehl B.S."/>
            <person name="Perna N.T."/>
            <person name="Hattori M."/>
            <person name="Aksoy S."/>
        </authorList>
    </citation>
    <scope>NUCLEOTIDE SEQUENCE [LARGE SCALE GENOMIC DNA]</scope>
    <source>
        <strain evidence="16">WGM</strain>
    </source>
</reference>
<feature type="binding site" evidence="11 12">
    <location>
        <position position="104"/>
    </location>
    <ligand>
        <name>ATP</name>
        <dbReference type="ChEBI" id="CHEBI:30616"/>
    </ligand>
</feature>
<gene>
    <name evidence="11 16" type="primary">ndk</name>
    <name evidence="16" type="ORF">WIGMOR_0179</name>
</gene>
<keyword evidence="3 11" id="KW-0597">Phosphoprotein</keyword>
<dbReference type="GO" id="GO:0006228">
    <property type="term" value="P:UTP biosynthetic process"/>
    <property type="evidence" value="ECO:0007669"/>
    <property type="project" value="UniProtKB-UniRule"/>
</dbReference>
<comment type="cofactor">
    <cofactor evidence="1 11">
        <name>Mg(2+)</name>
        <dbReference type="ChEBI" id="CHEBI:18420"/>
    </cofactor>
</comment>
<keyword evidence="16" id="KW-0378">Hydrolase</keyword>
<dbReference type="STRING" id="1142511.WIGMOR_0179"/>
<feature type="domain" description="Nucleoside diphosphate kinase-like" evidence="15">
    <location>
        <begin position="3"/>
        <end position="140"/>
    </location>
</feature>
<sequence length="142" mass="16110">MQIEQTLSIIKPNVIIKNSIGSIISRLEKAGLFIVASKMIKLNWEKAVSFYIEHKNKSFFEDLIHFISSSPIIVQVLEGYNAVQRNREIMGNTNPKLALSGTLRSDYSDSIVENSIHGSDSIISAKKEINFFFKTKEIFSRI</sequence>
<dbReference type="FunFam" id="3.30.70.141:FF:000017">
    <property type="entry name" value="Nucleoside diphosphate kinase"/>
    <property type="match status" value="1"/>
</dbReference>
<dbReference type="Gene3D" id="3.30.70.141">
    <property type="entry name" value="Nucleoside diphosphate kinase-like domain"/>
    <property type="match status" value="1"/>
</dbReference>
<dbReference type="GO" id="GO:0046872">
    <property type="term" value="F:metal ion binding"/>
    <property type="evidence" value="ECO:0007669"/>
    <property type="project" value="UniProtKB-KW"/>
</dbReference>
<evidence type="ECO:0000256" key="1">
    <source>
        <dbReference type="ARBA" id="ARBA00001946"/>
    </source>
</evidence>
<comment type="function">
    <text evidence="11">Major role in the synthesis of nucleoside triphosphates other than ATP. The ATP gamma phosphate is transferred to the NDP beta phosphate via a ping-pong mechanism, using a phosphorylated active-site intermediate.</text>
</comment>
<organism evidence="16 17">
    <name type="scientific">Wigglesworthia glossinidia endosymbiont of Glossina morsitans morsitans</name>
    <name type="common">Yale colony</name>
    <dbReference type="NCBI Taxonomy" id="1142511"/>
    <lineage>
        <taxon>Bacteria</taxon>
        <taxon>Pseudomonadati</taxon>
        <taxon>Pseudomonadota</taxon>
        <taxon>Gammaproteobacteria</taxon>
        <taxon>Enterobacterales</taxon>
        <taxon>Erwiniaceae</taxon>
        <taxon>Wigglesworthia</taxon>
    </lineage>
</organism>
<keyword evidence="8 11" id="KW-0067">ATP-binding</keyword>
<evidence type="ECO:0000256" key="8">
    <source>
        <dbReference type="ARBA" id="ARBA00022840"/>
    </source>
</evidence>
<dbReference type="GO" id="GO:0004519">
    <property type="term" value="F:endonuclease activity"/>
    <property type="evidence" value="ECO:0007669"/>
    <property type="project" value="UniProtKB-KW"/>
</dbReference>
<feature type="binding site" evidence="11 12">
    <location>
        <position position="11"/>
    </location>
    <ligand>
        <name>ATP</name>
        <dbReference type="ChEBI" id="CHEBI:30616"/>
    </ligand>
</feature>
<dbReference type="AlphaFoldDB" id="H6Q4G6"/>
<dbReference type="PROSITE" id="PS00469">
    <property type="entry name" value="NDPK"/>
    <property type="match status" value="1"/>
</dbReference>
<feature type="binding site" evidence="11 12">
    <location>
        <position position="87"/>
    </location>
    <ligand>
        <name>ATP</name>
        <dbReference type="ChEBI" id="CHEBI:30616"/>
    </ligand>
</feature>
<dbReference type="HAMAP" id="MF_00451">
    <property type="entry name" value="NDP_kinase"/>
    <property type="match status" value="1"/>
</dbReference>
<dbReference type="KEGG" id="wgl:WIGMOR_0179"/>
<name>H6Q4G6_WIGGL</name>
<dbReference type="GO" id="GO:0004550">
    <property type="term" value="F:nucleoside diphosphate kinase activity"/>
    <property type="evidence" value="ECO:0007669"/>
    <property type="project" value="UniProtKB-UniRule"/>
</dbReference>
<dbReference type="InterPro" id="IPR023005">
    <property type="entry name" value="Nucleoside_diP_kinase_AS"/>
</dbReference>
<proteinExistence type="inferred from homology"/>
<comment type="catalytic activity">
    <reaction evidence="11 14">
        <text>a 2'-deoxyribonucleoside 5'-diphosphate + ATP = a 2'-deoxyribonucleoside 5'-triphosphate + ADP</text>
        <dbReference type="Rhea" id="RHEA:44640"/>
        <dbReference type="ChEBI" id="CHEBI:30616"/>
        <dbReference type="ChEBI" id="CHEBI:61560"/>
        <dbReference type="ChEBI" id="CHEBI:73316"/>
        <dbReference type="ChEBI" id="CHEBI:456216"/>
        <dbReference type="EC" id="2.7.4.6"/>
    </reaction>
</comment>
<keyword evidence="5 11" id="KW-0479">Metal-binding</keyword>
<evidence type="ECO:0000256" key="14">
    <source>
        <dbReference type="RuleBase" id="RU004013"/>
    </source>
</evidence>
<feature type="active site" description="Pros-phosphohistidine intermediate" evidence="11 12">
    <location>
        <position position="117"/>
    </location>
</feature>
<dbReference type="GO" id="GO:0005737">
    <property type="term" value="C:cytoplasm"/>
    <property type="evidence" value="ECO:0007669"/>
    <property type="project" value="UniProtKB-SubCell"/>
</dbReference>
<keyword evidence="6 11" id="KW-0547">Nucleotide-binding</keyword>
<evidence type="ECO:0000256" key="9">
    <source>
        <dbReference type="ARBA" id="ARBA00022842"/>
    </source>
</evidence>
<evidence type="ECO:0000256" key="6">
    <source>
        <dbReference type="ARBA" id="ARBA00022741"/>
    </source>
</evidence>
<evidence type="ECO:0000313" key="16">
    <source>
        <dbReference type="EMBL" id="AFA41026.1"/>
    </source>
</evidence>
<keyword evidence="10 11" id="KW-0546">Nucleotide metabolism</keyword>
<keyword evidence="9 11" id="KW-0460">Magnesium</keyword>
<dbReference type="GO" id="GO:0006183">
    <property type="term" value="P:GTP biosynthetic process"/>
    <property type="evidence" value="ECO:0007669"/>
    <property type="project" value="UniProtKB-UniRule"/>
</dbReference>
<evidence type="ECO:0000256" key="13">
    <source>
        <dbReference type="RuleBase" id="RU004011"/>
    </source>
</evidence>
<dbReference type="InterPro" id="IPR001564">
    <property type="entry name" value="Nucleoside_diP_kinase"/>
</dbReference>
<feature type="binding site" evidence="11 12">
    <location>
        <position position="93"/>
    </location>
    <ligand>
        <name>ATP</name>
        <dbReference type="ChEBI" id="CHEBI:30616"/>
    </ligand>
</feature>
<dbReference type="eggNOG" id="COG0105">
    <property type="taxonomic scope" value="Bacteria"/>
</dbReference>
<evidence type="ECO:0000256" key="2">
    <source>
        <dbReference type="ARBA" id="ARBA00008142"/>
    </source>
</evidence>
<evidence type="ECO:0000256" key="7">
    <source>
        <dbReference type="ARBA" id="ARBA00022777"/>
    </source>
</evidence>
<dbReference type="GO" id="GO:0006241">
    <property type="term" value="P:CTP biosynthetic process"/>
    <property type="evidence" value="ECO:0007669"/>
    <property type="project" value="UniProtKB-UniRule"/>
</dbReference>
<evidence type="ECO:0000313" key="17">
    <source>
        <dbReference type="Proteomes" id="UP000009061"/>
    </source>
</evidence>
<dbReference type="PANTHER" id="PTHR11349">
    <property type="entry name" value="NUCLEOSIDE DIPHOSPHATE KINASE"/>
    <property type="match status" value="1"/>
</dbReference>
<comment type="catalytic activity">
    <reaction evidence="11">
        <text>a ribonucleoside 5'-diphosphate + ATP = a ribonucleoside 5'-triphosphate + ADP</text>
        <dbReference type="Rhea" id="RHEA:18113"/>
        <dbReference type="ChEBI" id="CHEBI:30616"/>
        <dbReference type="ChEBI" id="CHEBI:57930"/>
        <dbReference type="ChEBI" id="CHEBI:61557"/>
        <dbReference type="ChEBI" id="CHEBI:456216"/>
        <dbReference type="EC" id="2.7.4.6"/>
    </reaction>
</comment>
<dbReference type="GO" id="GO:0005524">
    <property type="term" value="F:ATP binding"/>
    <property type="evidence" value="ECO:0007669"/>
    <property type="project" value="UniProtKB-UniRule"/>
</dbReference>
<dbReference type="Proteomes" id="UP000009061">
    <property type="component" value="Chromosome"/>
</dbReference>
<comment type="subcellular location">
    <subcellularLocation>
        <location evidence="11">Cytoplasm</location>
    </subcellularLocation>
</comment>
<dbReference type="EC" id="2.7.4.6" evidence="11 14"/>
<dbReference type="InterPro" id="IPR036850">
    <property type="entry name" value="NDK-like_dom_sf"/>
</dbReference>
<keyword evidence="17" id="KW-1185">Reference proteome</keyword>
<dbReference type="CDD" id="cd04413">
    <property type="entry name" value="NDPk_I"/>
    <property type="match status" value="1"/>
</dbReference>
<dbReference type="PROSITE" id="PS51374">
    <property type="entry name" value="NDPK_LIKE"/>
    <property type="match status" value="1"/>
</dbReference>
<evidence type="ECO:0000256" key="4">
    <source>
        <dbReference type="ARBA" id="ARBA00022679"/>
    </source>
</evidence>
<keyword evidence="16" id="KW-0255">Endonuclease</keyword>
<evidence type="ECO:0000256" key="5">
    <source>
        <dbReference type="ARBA" id="ARBA00022723"/>
    </source>
</evidence>
<dbReference type="InterPro" id="IPR034907">
    <property type="entry name" value="NDK-like_dom"/>
</dbReference>
<evidence type="ECO:0000259" key="15">
    <source>
        <dbReference type="SMART" id="SM00562"/>
    </source>
</evidence>
<protein>
    <recommendedName>
        <fullName evidence="11 14">Nucleoside diphosphate kinase</fullName>
        <shortName evidence="11">NDK</shortName>
        <shortName evidence="11">NDP kinase</shortName>
        <ecNumber evidence="11 14">2.7.4.6</ecNumber>
    </recommendedName>
    <alternativeName>
        <fullName evidence="11">Nucleoside-2-P kinase</fullName>
    </alternativeName>
</protein>
<keyword evidence="16" id="KW-0540">Nuclease</keyword>
<dbReference type="SMART" id="SM00562">
    <property type="entry name" value="NDK"/>
    <property type="match status" value="1"/>
</dbReference>
<evidence type="ECO:0000256" key="10">
    <source>
        <dbReference type="ARBA" id="ARBA00023080"/>
    </source>
</evidence>
<comment type="subunit">
    <text evidence="11">Homotetramer.</text>
</comment>
<dbReference type="HOGENOM" id="CLU_060216_8_1_6"/>
<evidence type="ECO:0000256" key="3">
    <source>
        <dbReference type="ARBA" id="ARBA00022553"/>
    </source>
</evidence>
<evidence type="ECO:0000256" key="12">
    <source>
        <dbReference type="PROSITE-ProRule" id="PRU00706"/>
    </source>
</evidence>
<dbReference type="NCBIfam" id="NF001908">
    <property type="entry name" value="PRK00668.1"/>
    <property type="match status" value="1"/>
</dbReference>
<accession>H6Q4G6</accession>
<feature type="binding site" evidence="11 12">
    <location>
        <position position="59"/>
    </location>
    <ligand>
        <name>ATP</name>
        <dbReference type="ChEBI" id="CHEBI:30616"/>
    </ligand>
</feature>
<dbReference type="Pfam" id="PF00334">
    <property type="entry name" value="NDK"/>
    <property type="match status" value="1"/>
</dbReference>
<dbReference type="PRINTS" id="PR01243">
    <property type="entry name" value="NUCDPKINASE"/>
</dbReference>
<comment type="similarity">
    <text evidence="2 11 12 13">Belongs to the NDK family.</text>
</comment>
<keyword evidence="4 11" id="KW-0808">Transferase</keyword>
<dbReference type="OrthoDB" id="9801161at2"/>
<keyword evidence="11" id="KW-0963">Cytoplasm</keyword>
<dbReference type="RefSeq" id="WP_014353965.1">
    <property type="nucleotide sequence ID" value="NC_016893.1"/>
</dbReference>